<dbReference type="Pfam" id="PF23539">
    <property type="entry name" value="DUF7134"/>
    <property type="match status" value="1"/>
</dbReference>
<dbReference type="Gene3D" id="3.30.565.10">
    <property type="entry name" value="Histidine kinase-like ATPase, C-terminal domain"/>
    <property type="match status" value="1"/>
</dbReference>
<dbReference type="InterPro" id="IPR011712">
    <property type="entry name" value="Sig_transdc_His_kin_sub3_dim/P"/>
</dbReference>
<dbReference type="InterPro" id="IPR050482">
    <property type="entry name" value="Sensor_HK_TwoCompSys"/>
</dbReference>
<evidence type="ECO:0000313" key="13">
    <source>
        <dbReference type="EMBL" id="GAA3662410.1"/>
    </source>
</evidence>
<keyword evidence="8" id="KW-0902">Two-component regulatory system</keyword>
<dbReference type="InterPro" id="IPR036890">
    <property type="entry name" value="HATPase_C_sf"/>
</dbReference>
<evidence type="ECO:0000256" key="3">
    <source>
        <dbReference type="ARBA" id="ARBA00022553"/>
    </source>
</evidence>
<evidence type="ECO:0000256" key="4">
    <source>
        <dbReference type="ARBA" id="ARBA00022679"/>
    </source>
</evidence>
<accession>A0ABP7BL51</accession>
<feature type="transmembrane region" description="Helical" evidence="10">
    <location>
        <begin position="78"/>
        <end position="95"/>
    </location>
</feature>
<comment type="catalytic activity">
    <reaction evidence="1">
        <text>ATP + protein L-histidine = ADP + protein N-phospho-L-histidine.</text>
        <dbReference type="EC" id="2.7.13.3"/>
    </reaction>
</comment>
<feature type="transmembrane region" description="Helical" evidence="10">
    <location>
        <begin position="187"/>
        <end position="208"/>
    </location>
</feature>
<dbReference type="EMBL" id="BAAAYV010000012">
    <property type="protein sequence ID" value="GAA3662410.1"/>
    <property type="molecule type" value="Genomic_DNA"/>
</dbReference>
<proteinExistence type="predicted"/>
<feature type="transmembrane region" description="Helical" evidence="10">
    <location>
        <begin position="100"/>
        <end position="117"/>
    </location>
</feature>
<feature type="domain" description="Signal transduction histidine kinase subgroup 3 dimerisation and phosphoacceptor" evidence="11">
    <location>
        <begin position="244"/>
        <end position="309"/>
    </location>
</feature>
<keyword evidence="14" id="KW-1185">Reference proteome</keyword>
<evidence type="ECO:0000256" key="8">
    <source>
        <dbReference type="ARBA" id="ARBA00023012"/>
    </source>
</evidence>
<dbReference type="PANTHER" id="PTHR24421:SF10">
    <property type="entry name" value="NITRATE_NITRITE SENSOR PROTEIN NARQ"/>
    <property type="match status" value="1"/>
</dbReference>
<dbReference type="SUPFAM" id="SSF55874">
    <property type="entry name" value="ATPase domain of HSP90 chaperone/DNA topoisomerase II/histidine kinase"/>
    <property type="match status" value="1"/>
</dbReference>
<evidence type="ECO:0000256" key="5">
    <source>
        <dbReference type="ARBA" id="ARBA00022741"/>
    </source>
</evidence>
<keyword evidence="10" id="KW-0472">Membrane</keyword>
<dbReference type="Pfam" id="PF07730">
    <property type="entry name" value="HisKA_3"/>
    <property type="match status" value="1"/>
</dbReference>
<dbReference type="CDD" id="cd16917">
    <property type="entry name" value="HATPase_UhpB-NarQ-NarX-like"/>
    <property type="match status" value="1"/>
</dbReference>
<dbReference type="GO" id="GO:0016301">
    <property type="term" value="F:kinase activity"/>
    <property type="evidence" value="ECO:0007669"/>
    <property type="project" value="UniProtKB-KW"/>
</dbReference>
<dbReference type="EC" id="2.7.13.3" evidence="2"/>
<feature type="transmembrane region" description="Helical" evidence="10">
    <location>
        <begin position="49"/>
        <end position="72"/>
    </location>
</feature>
<dbReference type="Proteomes" id="UP001410795">
    <property type="component" value="Unassembled WGS sequence"/>
</dbReference>
<dbReference type="Gene3D" id="1.20.5.1930">
    <property type="match status" value="1"/>
</dbReference>
<evidence type="ECO:0000256" key="1">
    <source>
        <dbReference type="ARBA" id="ARBA00000085"/>
    </source>
</evidence>
<reference evidence="14" key="1">
    <citation type="journal article" date="2019" name="Int. J. Syst. Evol. Microbiol.">
        <title>The Global Catalogue of Microorganisms (GCM) 10K type strain sequencing project: providing services to taxonomists for standard genome sequencing and annotation.</title>
        <authorList>
            <consortium name="The Broad Institute Genomics Platform"/>
            <consortium name="The Broad Institute Genome Sequencing Center for Infectious Disease"/>
            <person name="Wu L."/>
            <person name="Ma J."/>
        </authorList>
    </citation>
    <scope>NUCLEOTIDE SEQUENCE [LARGE SCALE GENOMIC DNA]</scope>
    <source>
        <strain evidence="14">JCM 16546</strain>
    </source>
</reference>
<evidence type="ECO:0000313" key="14">
    <source>
        <dbReference type="Proteomes" id="UP001410795"/>
    </source>
</evidence>
<sequence length="451" mass="48662">MLTGGDVPRAGEDGRAPAPYRGGMPVPTSRPDAAWSRPPIGPRELRLDAGLAGALFIASLLSVALSAVAQVFTFQDGADVWAVVFSALTTLPLALRRRLPITVALIVCTSYFVGATVESMELYVSQVTMFIAFYTVGAWCADRRRAVWSRSLIIVGMLVWLIVSTYLGAVEPTGDAEQYAGAFSPYLAFMLIQWVINAAYFGGAYYMGDRAYAAALARDDLRRRTRELEEERETSAAQAVELDRIRIARELHDVVAHHVSAMGVQAGAARTVLERDPDSAKGILESVERSARAAISELHQLLSTLRDPGQDADAPSTLRLDALETLARQTTAIGTPTTFTVIGEPIDVPEVANVNLYRIAQEALTNARRHGGPDVSADVRLRYTPDAVELEIANSGRVRASARPGVGQLGMRERATASGGSLEFGPRERGGYLVRVRIPLRSEALVGEAVS</sequence>
<evidence type="ECO:0000259" key="11">
    <source>
        <dbReference type="Pfam" id="PF07730"/>
    </source>
</evidence>
<feature type="domain" description="DUF7134" evidence="12">
    <location>
        <begin position="48"/>
        <end position="196"/>
    </location>
</feature>
<evidence type="ECO:0000259" key="12">
    <source>
        <dbReference type="Pfam" id="PF23539"/>
    </source>
</evidence>
<feature type="transmembrane region" description="Helical" evidence="10">
    <location>
        <begin position="147"/>
        <end position="167"/>
    </location>
</feature>
<evidence type="ECO:0000256" key="10">
    <source>
        <dbReference type="SAM" id="Phobius"/>
    </source>
</evidence>
<evidence type="ECO:0000256" key="9">
    <source>
        <dbReference type="SAM" id="MobiDB-lite"/>
    </source>
</evidence>
<keyword evidence="6 13" id="KW-0418">Kinase</keyword>
<protein>
    <recommendedName>
        <fullName evidence="2">histidine kinase</fullName>
        <ecNumber evidence="2">2.7.13.3</ecNumber>
    </recommendedName>
</protein>
<keyword evidence="10" id="KW-1133">Transmembrane helix</keyword>
<keyword evidence="10" id="KW-0812">Transmembrane</keyword>
<comment type="caution">
    <text evidence="13">The sequence shown here is derived from an EMBL/GenBank/DDBJ whole genome shotgun (WGS) entry which is preliminary data.</text>
</comment>
<feature type="region of interest" description="Disordered" evidence="9">
    <location>
        <begin position="1"/>
        <end position="37"/>
    </location>
</feature>
<evidence type="ECO:0000256" key="7">
    <source>
        <dbReference type="ARBA" id="ARBA00022840"/>
    </source>
</evidence>
<organism evidence="13 14">
    <name type="scientific">Microbacterium marinilacus</name>
    <dbReference type="NCBI Taxonomy" id="415209"/>
    <lineage>
        <taxon>Bacteria</taxon>
        <taxon>Bacillati</taxon>
        <taxon>Actinomycetota</taxon>
        <taxon>Actinomycetes</taxon>
        <taxon>Micrococcales</taxon>
        <taxon>Microbacteriaceae</taxon>
        <taxon>Microbacterium</taxon>
    </lineage>
</organism>
<gene>
    <name evidence="13" type="ORF">GCM10022202_24920</name>
</gene>
<feature type="transmembrane region" description="Helical" evidence="10">
    <location>
        <begin position="123"/>
        <end position="140"/>
    </location>
</feature>
<dbReference type="InterPro" id="IPR055558">
    <property type="entry name" value="DUF7134"/>
</dbReference>
<dbReference type="PANTHER" id="PTHR24421">
    <property type="entry name" value="NITRATE/NITRITE SENSOR PROTEIN NARX-RELATED"/>
    <property type="match status" value="1"/>
</dbReference>
<evidence type="ECO:0000256" key="6">
    <source>
        <dbReference type="ARBA" id="ARBA00022777"/>
    </source>
</evidence>
<name>A0ABP7BL51_9MICO</name>
<evidence type="ECO:0000256" key="2">
    <source>
        <dbReference type="ARBA" id="ARBA00012438"/>
    </source>
</evidence>
<keyword evidence="4" id="KW-0808">Transferase</keyword>
<keyword evidence="5" id="KW-0547">Nucleotide-binding</keyword>
<keyword evidence="7" id="KW-0067">ATP-binding</keyword>
<keyword evidence="3" id="KW-0597">Phosphoprotein</keyword>